<dbReference type="Gene3D" id="1.10.630.10">
    <property type="entry name" value="Cytochrome P450"/>
    <property type="match status" value="1"/>
</dbReference>
<evidence type="ECO:0000256" key="1">
    <source>
        <dbReference type="ARBA" id="ARBA00001971"/>
    </source>
</evidence>
<dbReference type="InterPro" id="IPR001128">
    <property type="entry name" value="Cyt_P450"/>
</dbReference>
<dbReference type="Proteomes" id="UP000275663">
    <property type="component" value="Chromosome"/>
</dbReference>
<dbReference type="PANTHER" id="PTHR24305:SF166">
    <property type="entry name" value="CYTOCHROME P450 12A4, MITOCHONDRIAL-RELATED"/>
    <property type="match status" value="1"/>
</dbReference>
<dbReference type="OrthoDB" id="9764248at2"/>
<evidence type="ECO:0000313" key="6">
    <source>
        <dbReference type="Proteomes" id="UP000275663"/>
    </source>
</evidence>
<dbReference type="AlphaFoldDB" id="A0A3Q9BUZ8"/>
<dbReference type="PRINTS" id="PR00463">
    <property type="entry name" value="EP450I"/>
</dbReference>
<gene>
    <name evidence="5" type="ORF">EJN92_11585</name>
</gene>
<dbReference type="GO" id="GO:0020037">
    <property type="term" value="F:heme binding"/>
    <property type="evidence" value="ECO:0007669"/>
    <property type="project" value="InterPro"/>
</dbReference>
<dbReference type="EMBL" id="CP034464">
    <property type="protein sequence ID" value="AZP14534.1"/>
    <property type="molecule type" value="Genomic_DNA"/>
</dbReference>
<dbReference type="GO" id="GO:0004497">
    <property type="term" value="F:monooxygenase activity"/>
    <property type="evidence" value="ECO:0007669"/>
    <property type="project" value="UniProtKB-KW"/>
</dbReference>
<keyword evidence="3 4" id="KW-0408">Iron</keyword>
<evidence type="ECO:0000313" key="5">
    <source>
        <dbReference type="EMBL" id="AZP14534.1"/>
    </source>
</evidence>
<dbReference type="InterPro" id="IPR017972">
    <property type="entry name" value="Cyt_P450_CS"/>
</dbReference>
<sequence>MHSAANAAPSATTAPAAPVTLRSYEDLPGPRAVALFGNALQIDMPQAHLQFEEWCREYGALFKVRMGSRKLLVVGEHELIAKILRDRPDGFGRSDRLQEMWHEMGLPGGVFSTNGEVWKRQRRMVLSSFDPAHVKNYFPALQGVAQRLCGRWQKAAAAGQAIDLQADLMRFTVDTIAGLAFGAEVNTLESDQDVIQQHLDKIFPALFSRIFAVIPVWRIRRSASDKQLEKSVREVMLAVDGFVAQARARMQADAGLHQHPTNLLEAMIAAADQPDSGIDDSQVAGNVLTMLLAGEDTTANTLAWMIHLLWLNPATLALATAEVRRVCVGSSVPTLEQLSQLDYVEACAHETMRLKPVAPQIPQQAHKDTVVGDVMVPAGTMVICLMRTDSVSDAHIAQADRFAPERWLGQGELAHSSSSAKRIAMPFGAGPRICPGRYLALLEMKMAMAILLLNFEIQNVSTPDGQPARELLKFTMTPVGLKMQLAARQL</sequence>
<keyword evidence="4" id="KW-0503">Monooxygenase</keyword>
<accession>A0A3Q9BUZ8</accession>
<comment type="similarity">
    <text evidence="2 4">Belongs to the cytochrome P450 family.</text>
</comment>
<evidence type="ECO:0000256" key="4">
    <source>
        <dbReference type="RuleBase" id="RU000461"/>
    </source>
</evidence>
<dbReference type="GO" id="GO:0016705">
    <property type="term" value="F:oxidoreductase activity, acting on paired donors, with incorporation or reduction of molecular oxygen"/>
    <property type="evidence" value="ECO:0007669"/>
    <property type="project" value="InterPro"/>
</dbReference>
<dbReference type="PRINTS" id="PR00385">
    <property type="entry name" value="P450"/>
</dbReference>
<dbReference type="PROSITE" id="PS00086">
    <property type="entry name" value="CYTOCHROME_P450"/>
    <property type="match status" value="1"/>
</dbReference>
<dbReference type="PANTHER" id="PTHR24305">
    <property type="entry name" value="CYTOCHROME P450"/>
    <property type="match status" value="1"/>
</dbReference>
<dbReference type="GO" id="GO:0005506">
    <property type="term" value="F:iron ion binding"/>
    <property type="evidence" value="ECO:0007669"/>
    <property type="project" value="InterPro"/>
</dbReference>
<keyword evidence="3 4" id="KW-0349">Heme</keyword>
<dbReference type="InterPro" id="IPR002401">
    <property type="entry name" value="Cyt_P450_E_grp-I"/>
</dbReference>
<dbReference type="Pfam" id="PF00067">
    <property type="entry name" value="p450"/>
    <property type="match status" value="1"/>
</dbReference>
<keyword evidence="4" id="KW-0560">Oxidoreductase</keyword>
<organism evidence="5 6">
    <name type="scientific">Undibacterium parvum</name>
    <dbReference type="NCBI Taxonomy" id="401471"/>
    <lineage>
        <taxon>Bacteria</taxon>
        <taxon>Pseudomonadati</taxon>
        <taxon>Pseudomonadota</taxon>
        <taxon>Betaproteobacteria</taxon>
        <taxon>Burkholderiales</taxon>
        <taxon>Oxalobacteraceae</taxon>
        <taxon>Undibacterium</taxon>
    </lineage>
</organism>
<protein>
    <submittedName>
        <fullName evidence="5">Cytochrome P450</fullName>
    </submittedName>
</protein>
<dbReference type="InterPro" id="IPR050121">
    <property type="entry name" value="Cytochrome_P450_monoxygenase"/>
</dbReference>
<feature type="binding site" description="axial binding residue" evidence="3">
    <location>
        <position position="434"/>
    </location>
    <ligand>
        <name>heme</name>
        <dbReference type="ChEBI" id="CHEBI:30413"/>
    </ligand>
    <ligandPart>
        <name>Fe</name>
        <dbReference type="ChEBI" id="CHEBI:18248"/>
    </ligandPart>
</feature>
<comment type="cofactor">
    <cofactor evidence="1 3">
        <name>heme</name>
        <dbReference type="ChEBI" id="CHEBI:30413"/>
    </cofactor>
</comment>
<keyword evidence="6" id="KW-1185">Reference proteome</keyword>
<evidence type="ECO:0000256" key="2">
    <source>
        <dbReference type="ARBA" id="ARBA00010617"/>
    </source>
</evidence>
<proteinExistence type="inferred from homology"/>
<keyword evidence="3 4" id="KW-0479">Metal-binding</keyword>
<name>A0A3Q9BUZ8_9BURK</name>
<dbReference type="SUPFAM" id="SSF48264">
    <property type="entry name" value="Cytochrome P450"/>
    <property type="match status" value="1"/>
</dbReference>
<reference evidence="5 6" key="1">
    <citation type="journal article" date="2011" name="Int. J. Syst. Evol. Microbiol.">
        <title>Description of Undibacterium oligocarboniphilum sp. nov., isolated from purified water, and Undibacterium pigrum strain CCUG 49012 as the type strain of Undibacterium parvum sp. nov., and emended descriptions of the genus Undibacterium and the species Undibacterium pigrum.</title>
        <authorList>
            <person name="Eder W."/>
            <person name="Wanner G."/>
            <person name="Ludwig W."/>
            <person name="Busse H.J."/>
            <person name="Ziemke-Kageler F."/>
            <person name="Lang E."/>
        </authorList>
    </citation>
    <scope>NUCLEOTIDE SEQUENCE [LARGE SCALE GENOMIC DNA]</scope>
    <source>
        <strain evidence="5 6">DSM 23061</strain>
    </source>
</reference>
<evidence type="ECO:0000256" key="3">
    <source>
        <dbReference type="PIRSR" id="PIRSR602401-1"/>
    </source>
</evidence>
<dbReference type="KEGG" id="upv:EJN92_11585"/>
<dbReference type="InterPro" id="IPR036396">
    <property type="entry name" value="Cyt_P450_sf"/>
</dbReference>